<sequence>MRTPRRLAILTLAATAGLSLAACSSTVHATGSAAPTTESAGGESTDPATEEAGDTQTVPSGSSTDDEELPEPGAGVPGDDGLCQAVVGWFGYVSLSLLAADDNGEVDPADVVPLLEALRDAPQGHQDASADLLDSAEAVSSASDEVIDELQSGTDLYTAVGGLEQPVTDFANACTAAGVTI</sequence>
<feature type="region of interest" description="Disordered" evidence="1">
    <location>
        <begin position="31"/>
        <end position="80"/>
    </location>
</feature>
<gene>
    <name evidence="3" type="ORF">GGQ55_000575</name>
</gene>
<comment type="caution">
    <text evidence="3">The sequence shown here is derived from an EMBL/GenBank/DDBJ whole genome shotgun (WGS) entry which is preliminary data.</text>
</comment>
<keyword evidence="2" id="KW-0732">Signal</keyword>
<reference evidence="3 4" key="1">
    <citation type="submission" date="2020-07" db="EMBL/GenBank/DDBJ databases">
        <title>Sequencing the genomes of 1000 actinobacteria strains.</title>
        <authorList>
            <person name="Klenk H.-P."/>
        </authorList>
    </citation>
    <scope>NUCLEOTIDE SEQUENCE [LARGE SCALE GENOMIC DNA]</scope>
    <source>
        <strain evidence="3 4">DSM 104001</strain>
    </source>
</reference>
<evidence type="ECO:0000313" key="3">
    <source>
        <dbReference type="EMBL" id="NYJ04297.1"/>
    </source>
</evidence>
<feature type="compositionally biased region" description="Polar residues" evidence="1">
    <location>
        <begin position="54"/>
        <end position="63"/>
    </location>
</feature>
<evidence type="ECO:0000256" key="2">
    <source>
        <dbReference type="SAM" id="SignalP"/>
    </source>
</evidence>
<evidence type="ECO:0008006" key="5">
    <source>
        <dbReference type="Google" id="ProtNLM"/>
    </source>
</evidence>
<evidence type="ECO:0000313" key="4">
    <source>
        <dbReference type="Proteomes" id="UP000541969"/>
    </source>
</evidence>
<evidence type="ECO:0000256" key="1">
    <source>
        <dbReference type="SAM" id="MobiDB-lite"/>
    </source>
</evidence>
<dbReference type="EMBL" id="JACBZT010000001">
    <property type="protein sequence ID" value="NYJ04297.1"/>
    <property type="molecule type" value="Genomic_DNA"/>
</dbReference>
<dbReference type="AlphaFoldDB" id="A0A853CAE4"/>
<feature type="chain" id="PRO_5032379306" description="Lipoprotein" evidence="2">
    <location>
        <begin position="30"/>
        <end position="181"/>
    </location>
</feature>
<dbReference type="RefSeq" id="WP_179715031.1">
    <property type="nucleotide sequence ID" value="NZ_JACBZT010000001.1"/>
</dbReference>
<organism evidence="3 4">
    <name type="scientific">Petropleomorpha daqingensis</name>
    <dbReference type="NCBI Taxonomy" id="2026353"/>
    <lineage>
        <taxon>Bacteria</taxon>
        <taxon>Bacillati</taxon>
        <taxon>Actinomycetota</taxon>
        <taxon>Actinomycetes</taxon>
        <taxon>Geodermatophilales</taxon>
        <taxon>Geodermatophilaceae</taxon>
        <taxon>Petropleomorpha</taxon>
    </lineage>
</organism>
<accession>A0A853CAE4</accession>
<feature type="signal peptide" evidence="2">
    <location>
        <begin position="1"/>
        <end position="29"/>
    </location>
</feature>
<name>A0A853CAE4_9ACTN</name>
<protein>
    <recommendedName>
        <fullName evidence="5">Lipoprotein</fullName>
    </recommendedName>
</protein>
<keyword evidence="4" id="KW-1185">Reference proteome</keyword>
<dbReference type="PROSITE" id="PS51257">
    <property type="entry name" value="PROKAR_LIPOPROTEIN"/>
    <property type="match status" value="1"/>
</dbReference>
<proteinExistence type="predicted"/>
<dbReference type="Proteomes" id="UP000541969">
    <property type="component" value="Unassembled WGS sequence"/>
</dbReference>